<dbReference type="OrthoDB" id="9962196at2"/>
<feature type="region of interest" description="Disordered" evidence="1">
    <location>
        <begin position="62"/>
        <end position="92"/>
    </location>
</feature>
<dbReference type="EMBL" id="CP034752">
    <property type="protein sequence ID" value="QBH98562.1"/>
    <property type="molecule type" value="Genomic_DNA"/>
</dbReference>
<accession>A0A411WQW1</accession>
<dbReference type="KEGG" id="prag:EKN56_20505"/>
<sequence length="625" mass="70261">MSDSTQRTELLTRLYEQNLITEDQLSRAKLYLQFISNISFDSQDGAIDWLLENRIISERPVTNEPVIAQETAEESLPEDIPEQETAEENLPEDIPEQAAVDESLPEDIPEQAAVDESLPEDIPEQEAVDESLAGDISEQDAVEESLPEDIPEQEAVEESQPEDIPEQEAVEENQPEDIPEQETVEESLPEDIPEQEAVEENQPENIPEQIASNAEIIIETVPSESVANNDDQPESLNIEHDEISSTDSDVLEMLMLLYYSGILNERTIKRAKTVLSQHPDIHFKDSDELLAWLEKRELVKKPPTNLPQKKKAPKTKQYVTPPKSTVKLPPSTPPAPVNAKKTNSGGCLKKLLILVVAAIIVIIYFTQSEAPDCNNIKIVQQLNQSLNITDGTKSPSKNNRLQKIMGQPTFYRLNSITEMNQTTYNDESRVRSCTASVTYKATGKDKTATDIVEEFSYQVAPTSKDDFTVIIEDRAKITRKVNGENAYYNMLHEKEQGIKIAFLAGLMQLDKIISGGKTSQYIVSMPEKVTWIKPIGECQVTKDPYYICPLSVGYNDGLISRLLDDEKKDKELELHIEMPVIKKDDKWYPTNGFFSVFLTAYREARQAVGEENETESPSPPAAQSH</sequence>
<evidence type="ECO:0000313" key="2">
    <source>
        <dbReference type="EMBL" id="QBH98562.1"/>
    </source>
</evidence>
<evidence type="ECO:0000256" key="1">
    <source>
        <dbReference type="SAM" id="MobiDB-lite"/>
    </source>
</evidence>
<gene>
    <name evidence="2" type="ORF">EKN56_20505</name>
</gene>
<name>A0A411WQW1_9GAMM</name>
<dbReference type="AlphaFoldDB" id="A0A411WQW1"/>
<feature type="region of interest" description="Disordered" evidence="1">
    <location>
        <begin position="301"/>
        <end position="341"/>
    </location>
</feature>
<feature type="region of interest" description="Disordered" evidence="1">
    <location>
        <begin position="139"/>
        <end position="189"/>
    </location>
</feature>
<evidence type="ECO:0000313" key="3">
    <source>
        <dbReference type="Proteomes" id="UP000293154"/>
    </source>
</evidence>
<proteinExistence type="predicted"/>
<reference evidence="2 3" key="1">
    <citation type="submission" date="2019-03" db="EMBL/GenBank/DDBJ databases">
        <title>Pragia sp. nov. isolated from the gut tract of Carduelis flavirostris.</title>
        <authorList>
            <person name="Ge Y."/>
        </authorList>
    </citation>
    <scope>NUCLEOTIDE SEQUENCE [LARGE SCALE GENOMIC DNA]</scope>
    <source>
        <strain evidence="2 3">CF-458</strain>
    </source>
</reference>
<feature type="compositionally biased region" description="Acidic residues" evidence="1">
    <location>
        <begin position="71"/>
        <end position="92"/>
    </location>
</feature>
<dbReference type="Proteomes" id="UP000293154">
    <property type="component" value="Chromosome"/>
</dbReference>
<organism evidence="2 3">
    <name type="scientific">Limnobaculum zhutongyuii</name>
    <dbReference type="NCBI Taxonomy" id="2498113"/>
    <lineage>
        <taxon>Bacteria</taxon>
        <taxon>Pseudomonadati</taxon>
        <taxon>Pseudomonadota</taxon>
        <taxon>Gammaproteobacteria</taxon>
        <taxon>Enterobacterales</taxon>
        <taxon>Budviciaceae</taxon>
        <taxon>Limnobaculum</taxon>
    </lineage>
</organism>
<dbReference type="RefSeq" id="WP_130593489.1">
    <property type="nucleotide sequence ID" value="NZ_CP034752.1"/>
</dbReference>
<keyword evidence="3" id="KW-1185">Reference proteome</keyword>
<protein>
    <submittedName>
        <fullName evidence="2">Uncharacterized protein</fullName>
    </submittedName>
</protein>